<feature type="chain" id="PRO_5014849543" evidence="1">
    <location>
        <begin position="32"/>
        <end position="238"/>
    </location>
</feature>
<protein>
    <submittedName>
        <fullName evidence="2">Uncharacterized protein</fullName>
    </submittedName>
</protein>
<evidence type="ECO:0000256" key="1">
    <source>
        <dbReference type="SAM" id="SignalP"/>
    </source>
</evidence>
<dbReference type="EMBL" id="CP024785">
    <property type="protein sequence ID" value="AUB40333.1"/>
    <property type="molecule type" value="Genomic_DNA"/>
</dbReference>
<evidence type="ECO:0000313" key="3">
    <source>
        <dbReference type="Proteomes" id="UP000232003"/>
    </source>
</evidence>
<organism evidence="2 3">
    <name type="scientific">Nostoc flagelliforme CCNUN1</name>
    <dbReference type="NCBI Taxonomy" id="2038116"/>
    <lineage>
        <taxon>Bacteria</taxon>
        <taxon>Bacillati</taxon>
        <taxon>Cyanobacteriota</taxon>
        <taxon>Cyanophyceae</taxon>
        <taxon>Nostocales</taxon>
        <taxon>Nostocaceae</taxon>
        <taxon>Nostoc</taxon>
    </lineage>
</organism>
<feature type="signal peptide" evidence="1">
    <location>
        <begin position="1"/>
        <end position="31"/>
    </location>
</feature>
<dbReference type="RefSeq" id="WP_100901076.1">
    <property type="nucleotide sequence ID" value="NZ_CAWNNC010000001.1"/>
</dbReference>
<name>A0A2K8SYA8_9NOSO</name>
<keyword evidence="1" id="KW-0732">Signal</keyword>
<gene>
    <name evidence="2" type="ORF">COO91_06342</name>
</gene>
<dbReference type="OrthoDB" id="482265at2"/>
<reference evidence="2 3" key="1">
    <citation type="submission" date="2017-11" db="EMBL/GenBank/DDBJ databases">
        <title>Complete genome of a free-living desiccation-tolerant cyanobacterium and its photosynthetic adaptation to extreme terrestrial habitat.</title>
        <authorList>
            <person name="Shang J."/>
        </authorList>
    </citation>
    <scope>NUCLEOTIDE SEQUENCE [LARGE SCALE GENOMIC DNA]</scope>
    <source>
        <strain evidence="2 3">CCNUN1</strain>
    </source>
</reference>
<proteinExistence type="predicted"/>
<evidence type="ECO:0000313" key="2">
    <source>
        <dbReference type="EMBL" id="AUB40333.1"/>
    </source>
</evidence>
<dbReference type="KEGG" id="nfl:COO91_06342"/>
<keyword evidence="3" id="KW-1185">Reference proteome</keyword>
<accession>A0A2K8SYA8</accession>
<sequence length="238" mass="26307">MIAQWLLKAFAQSFKILLAVTFVSTTFPVVASEDKFSYGNQPNLLQTEITQQDLKIIEQLVAIAERNSAQVLETKAAMGLNAFRDVIAIELSPALTTISTSPDSPSERENSFALTVTVDPIKFISTFEQLPVLRARWKEVRQQKRLAIVQYYVAYLQARQAALIATYQIQKFTGSSGIASLYSQATSPKNVNHLANPDYVAAATSMLEANTRERLTLEQLAACVGLSLQEMTAIISKE</sequence>
<dbReference type="AlphaFoldDB" id="A0A2K8SYA8"/>
<dbReference type="Proteomes" id="UP000232003">
    <property type="component" value="Chromosome"/>
</dbReference>